<dbReference type="STRING" id="574087.Acear_0368"/>
<protein>
    <recommendedName>
        <fullName evidence="3">Carboxypeptidase regulatory-like domain-containing protein</fullName>
    </recommendedName>
</protein>
<dbReference type="KEGG" id="aar:Acear_0368"/>
<reference evidence="1 2" key="1">
    <citation type="journal article" date="2010" name="Stand. Genomic Sci.">
        <title>Complete genome sequence of Acetohalobium arabaticum type strain (Z-7288).</title>
        <authorList>
            <person name="Sikorski J."/>
            <person name="Lapidus A."/>
            <person name="Chertkov O."/>
            <person name="Lucas S."/>
            <person name="Copeland A."/>
            <person name="Glavina Del Rio T."/>
            <person name="Nolan M."/>
            <person name="Tice H."/>
            <person name="Cheng J.F."/>
            <person name="Han C."/>
            <person name="Brambilla E."/>
            <person name="Pitluck S."/>
            <person name="Liolios K."/>
            <person name="Ivanova N."/>
            <person name="Mavromatis K."/>
            <person name="Mikhailova N."/>
            <person name="Pati A."/>
            <person name="Bruce D."/>
            <person name="Detter C."/>
            <person name="Tapia R."/>
            <person name="Goodwin L."/>
            <person name="Chen A."/>
            <person name="Palaniappan K."/>
            <person name="Land M."/>
            <person name="Hauser L."/>
            <person name="Chang Y.J."/>
            <person name="Jeffries C.D."/>
            <person name="Rohde M."/>
            <person name="Goker M."/>
            <person name="Spring S."/>
            <person name="Woyke T."/>
            <person name="Bristow J."/>
            <person name="Eisen J.A."/>
            <person name="Markowitz V."/>
            <person name="Hugenholtz P."/>
            <person name="Kyrpides N.C."/>
            <person name="Klenk H.P."/>
        </authorList>
    </citation>
    <scope>NUCLEOTIDE SEQUENCE [LARGE SCALE GENOMIC DNA]</scope>
    <source>
        <strain evidence="2">ATCC 49924 / DSM 5501 / Z-7288</strain>
    </source>
</reference>
<dbReference type="RefSeq" id="WP_013277361.1">
    <property type="nucleotide sequence ID" value="NC_014378.1"/>
</dbReference>
<dbReference type="HOGENOM" id="CLU_2217217_0_0_9"/>
<dbReference type="EMBL" id="CP002105">
    <property type="protein sequence ID" value="ADL11915.1"/>
    <property type="molecule type" value="Genomic_DNA"/>
</dbReference>
<evidence type="ECO:0000313" key="1">
    <source>
        <dbReference type="EMBL" id="ADL11915.1"/>
    </source>
</evidence>
<dbReference type="Proteomes" id="UP000001661">
    <property type="component" value="Chromosome"/>
</dbReference>
<keyword evidence="2" id="KW-1185">Reference proteome</keyword>
<organism evidence="1 2">
    <name type="scientific">Acetohalobium arabaticum (strain ATCC 49924 / DSM 5501 / Z-7288)</name>
    <dbReference type="NCBI Taxonomy" id="574087"/>
    <lineage>
        <taxon>Bacteria</taxon>
        <taxon>Bacillati</taxon>
        <taxon>Bacillota</taxon>
        <taxon>Clostridia</taxon>
        <taxon>Halanaerobiales</taxon>
        <taxon>Halobacteroidaceae</taxon>
        <taxon>Acetohalobium</taxon>
    </lineage>
</organism>
<accession>D9QUC2</accession>
<evidence type="ECO:0000313" key="2">
    <source>
        <dbReference type="Proteomes" id="UP000001661"/>
    </source>
</evidence>
<dbReference type="PROSITE" id="PS51257">
    <property type="entry name" value="PROKAR_LIPOPROTEIN"/>
    <property type="match status" value="1"/>
</dbReference>
<dbReference type="OrthoDB" id="2112474at2"/>
<proteinExistence type="predicted"/>
<dbReference type="Gene3D" id="2.60.40.10">
    <property type="entry name" value="Immunoglobulins"/>
    <property type="match status" value="1"/>
</dbReference>
<sequence length="106" mass="12297">MKKRLSLLVLLLITLIIISGCNGKGNLKVVVYDQQQNPVNDVYVGIYKSDFNQRLRFAYTRRGEVEFAGLESGVYYIRIISPGQKKEMKLRINNQEDRYLKVNLNN</sequence>
<evidence type="ECO:0008006" key="3">
    <source>
        <dbReference type="Google" id="ProtNLM"/>
    </source>
</evidence>
<dbReference type="InterPro" id="IPR013783">
    <property type="entry name" value="Ig-like_fold"/>
</dbReference>
<dbReference type="SUPFAM" id="SSF49478">
    <property type="entry name" value="Cna protein B-type domain"/>
    <property type="match status" value="1"/>
</dbReference>
<dbReference type="AlphaFoldDB" id="D9QUC2"/>
<gene>
    <name evidence="1" type="ordered locus">Acear_0368</name>
</gene>
<name>D9QUC2_ACEAZ</name>